<evidence type="ECO:0000313" key="7">
    <source>
        <dbReference type="Proteomes" id="UP000198418"/>
    </source>
</evidence>
<organism evidence="6 7">
    <name type="scientific">Rhodoblastus acidophilus</name>
    <name type="common">Rhodopseudomonas acidophila</name>
    <dbReference type="NCBI Taxonomy" id="1074"/>
    <lineage>
        <taxon>Bacteria</taxon>
        <taxon>Pseudomonadati</taxon>
        <taxon>Pseudomonadota</taxon>
        <taxon>Alphaproteobacteria</taxon>
        <taxon>Hyphomicrobiales</taxon>
        <taxon>Rhodoblastaceae</taxon>
        <taxon>Rhodoblastus</taxon>
    </lineage>
</organism>
<evidence type="ECO:0000256" key="3">
    <source>
        <dbReference type="ARBA" id="ARBA00022801"/>
    </source>
</evidence>
<dbReference type="GO" id="GO:0008934">
    <property type="term" value="F:inositol monophosphate 1-phosphatase activity"/>
    <property type="evidence" value="ECO:0007669"/>
    <property type="project" value="TreeGrafter"/>
</dbReference>
<dbReference type="GO" id="GO:0007165">
    <property type="term" value="P:signal transduction"/>
    <property type="evidence" value="ECO:0007669"/>
    <property type="project" value="TreeGrafter"/>
</dbReference>
<feature type="binding site" evidence="5">
    <location>
        <position position="80"/>
    </location>
    <ligand>
        <name>Mg(2+)</name>
        <dbReference type="ChEBI" id="CHEBI:18420"/>
        <label>1</label>
        <note>catalytic</note>
    </ligand>
</feature>
<dbReference type="RefSeq" id="WP_088518838.1">
    <property type="nucleotide sequence ID" value="NZ_FYDG01000001.1"/>
</dbReference>
<evidence type="ECO:0000256" key="1">
    <source>
        <dbReference type="ARBA" id="ARBA00009759"/>
    </source>
</evidence>
<dbReference type="PANTHER" id="PTHR20854:SF4">
    <property type="entry name" value="INOSITOL-1-MONOPHOSPHATASE-RELATED"/>
    <property type="match status" value="1"/>
</dbReference>
<accession>A0A212Q2X1</accession>
<dbReference type="Gene3D" id="3.30.540.10">
    <property type="entry name" value="Fructose-1,6-Bisphosphatase, subunit A, domain 1"/>
    <property type="match status" value="1"/>
</dbReference>
<dbReference type="InterPro" id="IPR020550">
    <property type="entry name" value="Inositol_monophosphatase_CS"/>
</dbReference>
<dbReference type="GO" id="GO:0046854">
    <property type="term" value="P:phosphatidylinositol phosphate biosynthetic process"/>
    <property type="evidence" value="ECO:0007669"/>
    <property type="project" value="InterPro"/>
</dbReference>
<reference evidence="7" key="1">
    <citation type="submission" date="2017-06" db="EMBL/GenBank/DDBJ databases">
        <authorList>
            <person name="Varghese N."/>
            <person name="Submissions S."/>
        </authorList>
    </citation>
    <scope>NUCLEOTIDE SEQUENCE [LARGE SCALE GENOMIC DNA]</scope>
    <source>
        <strain evidence="7">DSM 137</strain>
    </source>
</reference>
<dbReference type="PRINTS" id="PR00377">
    <property type="entry name" value="IMPHPHTASES"/>
</dbReference>
<proteinExistence type="inferred from homology"/>
<dbReference type="GO" id="GO:0046872">
    <property type="term" value="F:metal ion binding"/>
    <property type="evidence" value="ECO:0007669"/>
    <property type="project" value="UniProtKB-KW"/>
</dbReference>
<evidence type="ECO:0000256" key="2">
    <source>
        <dbReference type="ARBA" id="ARBA00022723"/>
    </source>
</evidence>
<keyword evidence="7" id="KW-1185">Reference proteome</keyword>
<dbReference type="PROSITE" id="PS00629">
    <property type="entry name" value="IMP_1"/>
    <property type="match status" value="1"/>
</dbReference>
<evidence type="ECO:0000256" key="5">
    <source>
        <dbReference type="PIRSR" id="PIRSR600760-2"/>
    </source>
</evidence>
<dbReference type="OrthoDB" id="9785695at2"/>
<dbReference type="AlphaFoldDB" id="A0A212Q2X1"/>
<keyword evidence="4 5" id="KW-0460">Magnesium</keyword>
<dbReference type="Gene3D" id="3.40.190.80">
    <property type="match status" value="1"/>
</dbReference>
<evidence type="ECO:0000313" key="6">
    <source>
        <dbReference type="EMBL" id="SNB53604.1"/>
    </source>
</evidence>
<comment type="similarity">
    <text evidence="1">Belongs to the inositol monophosphatase superfamily.</text>
</comment>
<evidence type="ECO:0000256" key="4">
    <source>
        <dbReference type="ARBA" id="ARBA00022842"/>
    </source>
</evidence>
<protein>
    <submittedName>
        <fullName evidence="6">Myo-inositol-1(Or 4)-monophosphatase</fullName>
    </submittedName>
</protein>
<feature type="binding site" evidence="5">
    <location>
        <position position="78"/>
    </location>
    <ligand>
        <name>Mg(2+)</name>
        <dbReference type="ChEBI" id="CHEBI:18420"/>
        <label>1</label>
        <note>catalytic</note>
    </ligand>
</feature>
<dbReference type="SUPFAM" id="SSF56655">
    <property type="entry name" value="Carbohydrate phosphatase"/>
    <property type="match status" value="1"/>
</dbReference>
<comment type="cofactor">
    <cofactor evidence="5">
        <name>Mg(2+)</name>
        <dbReference type="ChEBI" id="CHEBI:18420"/>
    </cofactor>
</comment>
<feature type="binding site" evidence="5">
    <location>
        <position position="60"/>
    </location>
    <ligand>
        <name>Mg(2+)</name>
        <dbReference type="ChEBI" id="CHEBI:18420"/>
        <label>1</label>
        <note>catalytic</note>
    </ligand>
</feature>
<keyword evidence="3" id="KW-0378">Hydrolase</keyword>
<dbReference type="PANTHER" id="PTHR20854">
    <property type="entry name" value="INOSITOL MONOPHOSPHATASE"/>
    <property type="match status" value="1"/>
</dbReference>
<feature type="binding site" evidence="5">
    <location>
        <position position="206"/>
    </location>
    <ligand>
        <name>Mg(2+)</name>
        <dbReference type="ChEBI" id="CHEBI:18420"/>
        <label>1</label>
        <note>catalytic</note>
    </ligand>
</feature>
<gene>
    <name evidence="6" type="ORF">SAMN06265338_101355</name>
</gene>
<dbReference type="Pfam" id="PF00459">
    <property type="entry name" value="Inositol_P"/>
    <property type="match status" value="1"/>
</dbReference>
<sequence>MNPIEIAAEAARAAGFLLQPGRAHVASQLGRDIKLAEDAACEAAIRAALSARSPYPILGEETGWGETSPTDGPHWVIDPLDGSFNFSRGIPLFAVSIALCDGPPAAPRARLGVIYDPSRDEMIAGGEDAPLTLNGAPCSGLVAARRQILATGYPSKSDPAAVTARLGAATRDYTKIRMIGSAALSLAWLALGRLDGYEEQNIMWWDVAAGLALARAAGARRIDCAPRDGYAMDVAVAA</sequence>
<dbReference type="InterPro" id="IPR000760">
    <property type="entry name" value="Inositol_monophosphatase-like"/>
</dbReference>
<feature type="binding site" evidence="5">
    <location>
        <position position="81"/>
    </location>
    <ligand>
        <name>Mg(2+)</name>
        <dbReference type="ChEBI" id="CHEBI:18420"/>
        <label>1</label>
        <note>catalytic</note>
    </ligand>
</feature>
<dbReference type="Proteomes" id="UP000198418">
    <property type="component" value="Unassembled WGS sequence"/>
</dbReference>
<keyword evidence="2 5" id="KW-0479">Metal-binding</keyword>
<dbReference type="PROSITE" id="PS00630">
    <property type="entry name" value="IMP_2"/>
    <property type="match status" value="1"/>
</dbReference>
<name>A0A212Q2X1_RHOAC</name>
<dbReference type="InterPro" id="IPR020583">
    <property type="entry name" value="Inositol_monoP_metal-BS"/>
</dbReference>
<dbReference type="EMBL" id="FYDG01000001">
    <property type="protein sequence ID" value="SNB53604.1"/>
    <property type="molecule type" value="Genomic_DNA"/>
</dbReference>
<dbReference type="GO" id="GO:0006020">
    <property type="term" value="P:inositol metabolic process"/>
    <property type="evidence" value="ECO:0007669"/>
    <property type="project" value="TreeGrafter"/>
</dbReference>